<evidence type="ECO:0000259" key="1">
    <source>
        <dbReference type="Pfam" id="PF12728"/>
    </source>
</evidence>
<evidence type="ECO:0000313" key="2">
    <source>
        <dbReference type="EMBL" id="SDD27482.1"/>
    </source>
</evidence>
<dbReference type="RefSeq" id="WP_091452747.1">
    <property type="nucleotide sequence ID" value="NZ_FMZZ01000009.1"/>
</dbReference>
<dbReference type="Proteomes" id="UP000199501">
    <property type="component" value="Unassembled WGS sequence"/>
</dbReference>
<dbReference type="InterPro" id="IPR009061">
    <property type="entry name" value="DNA-bd_dom_put_sf"/>
</dbReference>
<dbReference type="OrthoDB" id="26212at2"/>
<dbReference type="STRING" id="1271860.SAMN05216174_109108"/>
<evidence type="ECO:0000313" key="3">
    <source>
        <dbReference type="Proteomes" id="UP000199501"/>
    </source>
</evidence>
<dbReference type="NCBIfam" id="TIGR01764">
    <property type="entry name" value="excise"/>
    <property type="match status" value="1"/>
</dbReference>
<reference evidence="3" key="1">
    <citation type="submission" date="2016-10" db="EMBL/GenBank/DDBJ databases">
        <authorList>
            <person name="Varghese N."/>
            <person name="Submissions S."/>
        </authorList>
    </citation>
    <scope>NUCLEOTIDE SEQUENCE [LARGE SCALE GENOMIC DNA]</scope>
    <source>
        <strain evidence="3">IBRC-M 10403</strain>
    </source>
</reference>
<accession>A0A1G6TE98</accession>
<dbReference type="InterPro" id="IPR041657">
    <property type="entry name" value="HTH_17"/>
</dbReference>
<dbReference type="InterPro" id="IPR010093">
    <property type="entry name" value="SinI_DNA-bd"/>
</dbReference>
<dbReference type="EMBL" id="FMZZ01000009">
    <property type="protein sequence ID" value="SDD27482.1"/>
    <property type="molecule type" value="Genomic_DNA"/>
</dbReference>
<name>A0A1G6TE98_9PSEU</name>
<dbReference type="GO" id="GO:0003677">
    <property type="term" value="F:DNA binding"/>
    <property type="evidence" value="ECO:0007669"/>
    <property type="project" value="InterPro"/>
</dbReference>
<protein>
    <submittedName>
        <fullName evidence="2">DNA binding domain-containing protein, excisionase family</fullName>
    </submittedName>
</protein>
<proteinExistence type="predicted"/>
<dbReference type="SUPFAM" id="SSF46955">
    <property type="entry name" value="Putative DNA-binding domain"/>
    <property type="match status" value="1"/>
</dbReference>
<gene>
    <name evidence="2" type="ORF">SAMN05216174_109108</name>
</gene>
<feature type="domain" description="Helix-turn-helix" evidence="1">
    <location>
        <begin position="85"/>
        <end position="134"/>
    </location>
</feature>
<dbReference type="Pfam" id="PF12728">
    <property type="entry name" value="HTH_17"/>
    <property type="match status" value="1"/>
</dbReference>
<dbReference type="AlphaFoldDB" id="A0A1G6TE98"/>
<keyword evidence="3" id="KW-1185">Reference proteome</keyword>
<sequence>MSEAAARQETYLPGPDEGRVAQVHDFLTARERAGRGTPDVQCFLSGTRPDDRVELPVELYQVLRQVVDALRNGLAVTVAPVTKTLTTQQAAELLGVSRPTVIRLLDDDKIPFERTGTHRRILLRDLLAYRDRRRAEQYAALSATTVDIEDDLDETLHRLRAARRTVAERRRSSSGSDSRS</sequence>
<organism evidence="2 3">
    <name type="scientific">Actinokineospora iranica</name>
    <dbReference type="NCBI Taxonomy" id="1271860"/>
    <lineage>
        <taxon>Bacteria</taxon>
        <taxon>Bacillati</taxon>
        <taxon>Actinomycetota</taxon>
        <taxon>Actinomycetes</taxon>
        <taxon>Pseudonocardiales</taxon>
        <taxon>Pseudonocardiaceae</taxon>
        <taxon>Actinokineospora</taxon>
    </lineage>
</organism>